<evidence type="ECO:0000313" key="1">
    <source>
        <dbReference type="EMBL" id="KYD16132.1"/>
    </source>
</evidence>
<gene>
    <name evidence="1" type="ORF">B4135_2641</name>
</gene>
<protein>
    <submittedName>
        <fullName evidence="1">Uncharacterized protein</fullName>
    </submittedName>
</protein>
<reference evidence="1 2" key="1">
    <citation type="submission" date="2016-01" db="EMBL/GenBank/DDBJ databases">
        <title>Draft Genome Sequences of Seven Thermophilic Sporeformers Isolated from Foods.</title>
        <authorList>
            <person name="Berendsen E.M."/>
            <person name="Wells-Bennik M.H."/>
            <person name="Krawcyk A.O."/>
            <person name="De Jong A."/>
            <person name="Holsappel S."/>
            <person name="Eijlander R.T."/>
            <person name="Kuipers O.P."/>
        </authorList>
    </citation>
    <scope>NUCLEOTIDE SEQUENCE [LARGE SCALE GENOMIC DNA]</scope>
    <source>
        <strain evidence="1 2">B4135</strain>
    </source>
</reference>
<comment type="caution">
    <text evidence="1">The sequence shown here is derived from an EMBL/GenBank/DDBJ whole genome shotgun (WGS) entry which is preliminary data.</text>
</comment>
<dbReference type="AlphaFoldDB" id="A0A150LW06"/>
<sequence length="42" mass="5031">MKTIEKILRFMYRCFADALVRVFTELPSVIKEKIQDEVQEIV</sequence>
<proteinExistence type="predicted"/>
<organism evidence="1 2">
    <name type="scientific">Caldibacillus debilis</name>
    <dbReference type="NCBI Taxonomy" id="301148"/>
    <lineage>
        <taxon>Bacteria</taxon>
        <taxon>Bacillati</taxon>
        <taxon>Bacillota</taxon>
        <taxon>Bacilli</taxon>
        <taxon>Bacillales</taxon>
        <taxon>Bacillaceae</taxon>
        <taxon>Caldibacillus</taxon>
    </lineage>
</organism>
<dbReference type="Proteomes" id="UP000075683">
    <property type="component" value="Unassembled WGS sequence"/>
</dbReference>
<accession>A0A150LW06</accession>
<evidence type="ECO:0000313" key="2">
    <source>
        <dbReference type="Proteomes" id="UP000075683"/>
    </source>
</evidence>
<dbReference type="EMBL" id="LQYT01000065">
    <property type="protein sequence ID" value="KYD16132.1"/>
    <property type="molecule type" value="Genomic_DNA"/>
</dbReference>
<name>A0A150LW06_9BACI</name>
<dbReference type="STRING" id="301148.B4135_2641"/>